<comment type="similarity">
    <text evidence="7">Belongs to the mandelate racemase/muconate lactonizing enzyme family. MenC type 2 subfamily.</text>
</comment>
<dbReference type="InterPro" id="IPR036849">
    <property type="entry name" value="Enolase-like_C_sf"/>
</dbReference>
<dbReference type="SUPFAM" id="SSF54826">
    <property type="entry name" value="Enolase N-terminal domain-like"/>
    <property type="match status" value="1"/>
</dbReference>
<dbReference type="Pfam" id="PF02746">
    <property type="entry name" value="MR_MLE_N"/>
    <property type="match status" value="1"/>
</dbReference>
<dbReference type="CDD" id="cd03317">
    <property type="entry name" value="NAAAR"/>
    <property type="match status" value="1"/>
</dbReference>
<comment type="cofactor">
    <cofactor evidence="1 7">
        <name>a divalent metal cation</name>
        <dbReference type="ChEBI" id="CHEBI:60240"/>
    </cofactor>
</comment>
<dbReference type="InterPro" id="IPR010197">
    <property type="entry name" value="OSBS/NAAAR"/>
</dbReference>
<feature type="binding site" evidence="7">
    <location>
        <position position="242"/>
    </location>
    <ligand>
        <name>Mg(2+)</name>
        <dbReference type="ChEBI" id="CHEBI:18420"/>
    </ligand>
</feature>
<comment type="pathway">
    <text evidence="7">Quinol/quinone metabolism; menaquinone biosynthesis.</text>
</comment>
<dbReference type="PANTHER" id="PTHR48073:SF5">
    <property type="entry name" value="O-SUCCINYLBENZOATE SYNTHASE"/>
    <property type="match status" value="1"/>
</dbReference>
<dbReference type="SUPFAM" id="SSF51604">
    <property type="entry name" value="Enolase C-terminal domain-like"/>
    <property type="match status" value="1"/>
</dbReference>
<dbReference type="GO" id="GO:0043748">
    <property type="term" value="F:O-succinylbenzoate synthase activity"/>
    <property type="evidence" value="ECO:0007669"/>
    <property type="project" value="UniProtKB-EC"/>
</dbReference>
<dbReference type="InterPro" id="IPR047585">
    <property type="entry name" value="MenC"/>
</dbReference>
<gene>
    <name evidence="7 9" type="primary">menC</name>
    <name evidence="9" type="ORF">QT716_01915</name>
</gene>
<dbReference type="NCBIfam" id="TIGR01928">
    <property type="entry name" value="menC_lowGC_arch"/>
    <property type="match status" value="1"/>
</dbReference>
<dbReference type="SFLD" id="SFLDF00009">
    <property type="entry name" value="o-succinylbenzoate_synthase"/>
    <property type="match status" value="1"/>
</dbReference>
<feature type="binding site" evidence="7">
    <location>
        <position position="217"/>
    </location>
    <ligand>
        <name>Mg(2+)</name>
        <dbReference type="ChEBI" id="CHEBI:18420"/>
    </ligand>
</feature>
<comment type="caution">
    <text evidence="9">The sequence shown here is derived from an EMBL/GenBank/DDBJ whole genome shotgun (WGS) entry which is preliminary data.</text>
</comment>
<keyword evidence="5 7" id="KW-0456">Lyase</keyword>
<proteinExistence type="inferred from homology"/>
<dbReference type="InterPro" id="IPR013341">
    <property type="entry name" value="Mandelate_racemase_N_dom"/>
</dbReference>
<dbReference type="RefSeq" id="WP_317934228.1">
    <property type="nucleotide sequence ID" value="NZ_JAUBDH010000001.1"/>
</dbReference>
<dbReference type="InterPro" id="IPR013342">
    <property type="entry name" value="Mandelate_racemase_C"/>
</dbReference>
<feature type="binding site" evidence="7">
    <location>
        <position position="192"/>
    </location>
    <ligand>
        <name>Mg(2+)</name>
        <dbReference type="ChEBI" id="CHEBI:18420"/>
    </ligand>
</feature>
<dbReference type="Proteomes" id="UP001280629">
    <property type="component" value="Unassembled WGS sequence"/>
</dbReference>
<evidence type="ECO:0000256" key="5">
    <source>
        <dbReference type="ARBA" id="ARBA00023239"/>
    </source>
</evidence>
<reference evidence="9 10" key="1">
    <citation type="submission" date="2023-06" db="EMBL/GenBank/DDBJ databases">
        <title>Sporosarcina sp. nov., isolated from Korean traditional fermented seafood 'Jeotgal'.</title>
        <authorList>
            <person name="Yang A.-I."/>
            <person name="Shin N.-R."/>
        </authorList>
    </citation>
    <scope>NUCLEOTIDE SEQUENCE [LARGE SCALE GENOMIC DNA]</scope>
    <source>
        <strain evidence="9 10">KCTC3840</strain>
    </source>
</reference>
<evidence type="ECO:0000313" key="10">
    <source>
        <dbReference type="Proteomes" id="UP001280629"/>
    </source>
</evidence>
<keyword evidence="10" id="KW-1185">Reference proteome</keyword>
<sequence>MQSVHIKEVILHHTTVSLIAPFTTSFGTMVDKDVCLVEVVDESGVSGWGETVTSNEPYYNEETTATAVYILKEFLIPRLLKQEISHPNVVHDMLSFVRRNNIAKASIETAIWDVFAKKNDTSIAELLGGTQTEIPVGKSIGIQDTPALLVEKVRTFMDEGFKKIKVKIKPGADLEYLNAVREEFPDIPLMADANSAYTLNDIDHLKKLDALNLMMIEQPLSHDDIVDHRILQQELTTPVCLDESVHSLDDARKAIELGSCKVINIKIGRVGGLYESKRIHDLCLEKGIPVWCGGMLETGIGRAHNIQLTTLKNFTIPGDTAPSAHYWKEDIVTPEIVMDHGIIHVPSGDGIGYEVDQEKLSKVLISSERITEVETTHPIPSV</sequence>
<feature type="domain" description="Mandelate racemase/muconate lactonizing enzyme C-terminal" evidence="8">
    <location>
        <begin position="146"/>
        <end position="238"/>
    </location>
</feature>
<evidence type="ECO:0000313" key="9">
    <source>
        <dbReference type="EMBL" id="MDW0108799.1"/>
    </source>
</evidence>
<dbReference type="Pfam" id="PF13378">
    <property type="entry name" value="MR_MLE_C"/>
    <property type="match status" value="1"/>
</dbReference>
<evidence type="ECO:0000256" key="7">
    <source>
        <dbReference type="HAMAP-Rule" id="MF_01933"/>
    </source>
</evidence>
<comment type="function">
    <text evidence="7">Converts 2-succinyl-6-hydroxy-2,4-cyclohexadiene-1-carboxylate (SHCHC) to 2-succinylbenzoate (OSB).</text>
</comment>
<comment type="catalytic activity">
    <reaction evidence="7">
        <text>(1R,6R)-6-hydroxy-2-succinyl-cyclohexa-2,4-diene-1-carboxylate = 2-succinylbenzoate + H2O</text>
        <dbReference type="Rhea" id="RHEA:10196"/>
        <dbReference type="ChEBI" id="CHEBI:15377"/>
        <dbReference type="ChEBI" id="CHEBI:18325"/>
        <dbReference type="ChEBI" id="CHEBI:58689"/>
        <dbReference type="EC" id="4.2.1.113"/>
    </reaction>
</comment>
<evidence type="ECO:0000256" key="2">
    <source>
        <dbReference type="ARBA" id="ARBA00022428"/>
    </source>
</evidence>
<dbReference type="SFLD" id="SFLDS00001">
    <property type="entry name" value="Enolase"/>
    <property type="match status" value="1"/>
</dbReference>
<dbReference type="PANTHER" id="PTHR48073">
    <property type="entry name" value="O-SUCCINYLBENZOATE SYNTHASE-RELATED"/>
    <property type="match status" value="1"/>
</dbReference>
<keyword evidence="4 7" id="KW-0460">Magnesium</keyword>
<keyword evidence="3 7" id="KW-0479">Metal-binding</keyword>
<name>A0ABU4FVQ9_9BACL</name>
<dbReference type="InterPro" id="IPR029065">
    <property type="entry name" value="Enolase_C-like"/>
</dbReference>
<dbReference type="SFLD" id="SFLDG00180">
    <property type="entry name" value="muconate_cycloisomerase"/>
    <property type="match status" value="1"/>
</dbReference>
<dbReference type="InterPro" id="IPR029017">
    <property type="entry name" value="Enolase-like_N"/>
</dbReference>
<organism evidence="9 10">
    <name type="scientific">Sporosarcina aquimarina</name>
    <dbReference type="NCBI Taxonomy" id="114975"/>
    <lineage>
        <taxon>Bacteria</taxon>
        <taxon>Bacillati</taxon>
        <taxon>Bacillota</taxon>
        <taxon>Bacilli</taxon>
        <taxon>Bacillales</taxon>
        <taxon>Caryophanaceae</taxon>
        <taxon>Sporosarcina</taxon>
    </lineage>
</organism>
<dbReference type="SMART" id="SM00922">
    <property type="entry name" value="MR_MLE"/>
    <property type="match status" value="1"/>
</dbReference>
<feature type="active site" description="Proton donor" evidence="7">
    <location>
        <position position="167"/>
    </location>
</feature>
<dbReference type="HAMAP" id="MF_01933">
    <property type="entry name" value="MenC_2"/>
    <property type="match status" value="1"/>
</dbReference>
<evidence type="ECO:0000256" key="1">
    <source>
        <dbReference type="ARBA" id="ARBA00001968"/>
    </source>
</evidence>
<comment type="pathway">
    <text evidence="7">Quinol/quinone metabolism; 1,4-dihydroxy-2-naphthoate biosynthesis; 1,4-dihydroxy-2-naphthoate from chorismate: step 4/7.</text>
</comment>
<evidence type="ECO:0000256" key="4">
    <source>
        <dbReference type="ARBA" id="ARBA00022842"/>
    </source>
</evidence>
<evidence type="ECO:0000256" key="6">
    <source>
        <dbReference type="ARBA" id="ARBA00029491"/>
    </source>
</evidence>
<dbReference type="Gene3D" id="3.20.20.120">
    <property type="entry name" value="Enolase-like C-terminal domain"/>
    <property type="match status" value="1"/>
</dbReference>
<dbReference type="EC" id="4.2.1.113" evidence="6 7"/>
<dbReference type="EMBL" id="JAUBDH010000001">
    <property type="protein sequence ID" value="MDW0108799.1"/>
    <property type="molecule type" value="Genomic_DNA"/>
</dbReference>
<accession>A0ABU4FVQ9</accession>
<keyword evidence="2 7" id="KW-0474">Menaquinone biosynthesis</keyword>
<protein>
    <recommendedName>
        <fullName evidence="6 7">o-succinylbenzoate synthase</fullName>
        <shortName evidence="7">OSB synthase</shortName>
        <shortName evidence="7">OSBS</shortName>
        <ecNumber evidence="6 7">4.2.1.113</ecNumber>
    </recommendedName>
    <alternativeName>
        <fullName evidence="7">4-(2'-carboxyphenyl)-4-oxybutyric acid synthase</fullName>
    </alternativeName>
    <alternativeName>
        <fullName evidence="7">o-succinylbenzoic acid synthase</fullName>
    </alternativeName>
</protein>
<evidence type="ECO:0000256" key="3">
    <source>
        <dbReference type="ARBA" id="ARBA00022723"/>
    </source>
</evidence>
<evidence type="ECO:0000259" key="8">
    <source>
        <dbReference type="SMART" id="SM00922"/>
    </source>
</evidence>
<feature type="active site" description="Proton acceptor" evidence="7">
    <location>
        <position position="266"/>
    </location>
</feature>
<dbReference type="Gene3D" id="3.30.390.10">
    <property type="entry name" value="Enolase-like, N-terminal domain"/>
    <property type="match status" value="1"/>
</dbReference>